<dbReference type="CDD" id="cd05793">
    <property type="entry name" value="S1_IF1A"/>
    <property type="match status" value="1"/>
</dbReference>
<feature type="compositionally biased region" description="Basic residues" evidence="3">
    <location>
        <begin position="1"/>
        <end position="16"/>
    </location>
</feature>
<gene>
    <name evidence="5" type="ORF">LAMO00422_LOCUS20281</name>
</gene>
<dbReference type="NCBIfam" id="TIGR00523">
    <property type="entry name" value="eIF-1A"/>
    <property type="match status" value="1"/>
</dbReference>
<dbReference type="PROSITE" id="PS50832">
    <property type="entry name" value="S1_IF1_TYPE"/>
    <property type="match status" value="1"/>
</dbReference>
<protein>
    <recommendedName>
        <fullName evidence="4">S1-like domain-containing protein</fullName>
    </recommendedName>
</protein>
<proteinExistence type="inferred from homology"/>
<keyword evidence="1" id="KW-0396">Initiation factor</keyword>
<dbReference type="PANTHER" id="PTHR21668">
    <property type="entry name" value="EIF-1A"/>
    <property type="match status" value="1"/>
</dbReference>
<evidence type="ECO:0000256" key="2">
    <source>
        <dbReference type="RuleBase" id="RU004364"/>
    </source>
</evidence>
<dbReference type="AlphaFoldDB" id="A0A7S0DSE4"/>
<comment type="similarity">
    <text evidence="2">Belongs to the eIF-1A family.</text>
</comment>
<dbReference type="SMART" id="SM00652">
    <property type="entry name" value="eIF1a"/>
    <property type="match status" value="1"/>
</dbReference>
<dbReference type="Pfam" id="PF01176">
    <property type="entry name" value="eIF-1a"/>
    <property type="match status" value="1"/>
</dbReference>
<evidence type="ECO:0000256" key="3">
    <source>
        <dbReference type="SAM" id="MobiDB-lite"/>
    </source>
</evidence>
<sequence>MPKNKGGGKNKRRGKREGKSTQKRELILKEENQEYARVEKLLGNGRLEGKCYDGKTRMCIIRGKFIKRVWIKQGDIVLLGLREFQDDKADVIHKYGPDEARILKAKGELPDYAKVGTGDKAEEEEDCGFDFEDI</sequence>
<evidence type="ECO:0000259" key="4">
    <source>
        <dbReference type="PROSITE" id="PS50832"/>
    </source>
</evidence>
<evidence type="ECO:0000313" key="5">
    <source>
        <dbReference type="EMBL" id="CAD8461321.1"/>
    </source>
</evidence>
<evidence type="ECO:0000256" key="1">
    <source>
        <dbReference type="PROSITE-ProRule" id="PRU00181"/>
    </source>
</evidence>
<feature type="region of interest" description="Disordered" evidence="3">
    <location>
        <begin position="1"/>
        <end position="24"/>
    </location>
</feature>
<feature type="domain" description="S1-like" evidence="4">
    <location>
        <begin position="22"/>
        <end position="96"/>
    </location>
</feature>
<dbReference type="InterPro" id="IPR006196">
    <property type="entry name" value="RNA-binding_domain_S1_IF1"/>
</dbReference>
<keyword evidence="1" id="KW-0648">Protein biosynthesis</keyword>
<organism evidence="5">
    <name type="scientific">Amorphochlora amoebiformis</name>
    <dbReference type="NCBI Taxonomy" id="1561963"/>
    <lineage>
        <taxon>Eukaryota</taxon>
        <taxon>Sar</taxon>
        <taxon>Rhizaria</taxon>
        <taxon>Cercozoa</taxon>
        <taxon>Chlorarachniophyceae</taxon>
        <taxon>Amorphochlora</taxon>
    </lineage>
</organism>
<dbReference type="EMBL" id="HBEM01029753">
    <property type="protein sequence ID" value="CAD8461321.1"/>
    <property type="molecule type" value="Transcribed_RNA"/>
</dbReference>
<reference evidence="5" key="1">
    <citation type="submission" date="2021-01" db="EMBL/GenBank/DDBJ databases">
        <authorList>
            <person name="Corre E."/>
            <person name="Pelletier E."/>
            <person name="Niang G."/>
            <person name="Scheremetjew M."/>
            <person name="Finn R."/>
            <person name="Kale V."/>
            <person name="Holt S."/>
            <person name="Cochrane G."/>
            <person name="Meng A."/>
            <person name="Brown T."/>
            <person name="Cohen L."/>
        </authorList>
    </citation>
    <scope>NUCLEOTIDE SEQUENCE</scope>
    <source>
        <strain evidence="5">CCMP2058</strain>
    </source>
</reference>
<dbReference type="GO" id="GO:0003723">
    <property type="term" value="F:RNA binding"/>
    <property type="evidence" value="ECO:0007669"/>
    <property type="project" value="InterPro"/>
</dbReference>
<dbReference type="InterPro" id="IPR001253">
    <property type="entry name" value="TIF_eIF-1A"/>
</dbReference>
<dbReference type="HAMAP" id="MF_00216">
    <property type="entry name" value="aIF_1A"/>
    <property type="match status" value="1"/>
</dbReference>
<accession>A0A7S0DSE4</accession>
<dbReference type="Gene3D" id="2.40.50.140">
    <property type="entry name" value="Nucleic acid-binding proteins"/>
    <property type="match status" value="1"/>
</dbReference>
<dbReference type="InterPro" id="IPR012340">
    <property type="entry name" value="NA-bd_OB-fold"/>
</dbReference>
<dbReference type="GO" id="GO:0003743">
    <property type="term" value="F:translation initiation factor activity"/>
    <property type="evidence" value="ECO:0007669"/>
    <property type="project" value="UniProtKB-UniRule"/>
</dbReference>
<dbReference type="SUPFAM" id="SSF50249">
    <property type="entry name" value="Nucleic acid-binding proteins"/>
    <property type="match status" value="1"/>
</dbReference>
<name>A0A7S0DSE4_9EUKA</name>